<comment type="caution">
    <text evidence="12">The sequence shown here is derived from an EMBL/GenBank/DDBJ whole genome shotgun (WGS) entry which is preliminary data.</text>
</comment>
<dbReference type="InterPro" id="IPR015500">
    <property type="entry name" value="Peptidase_S8_subtilisin-rel"/>
</dbReference>
<dbReference type="Gene3D" id="2.60.40.2310">
    <property type="match status" value="1"/>
</dbReference>
<dbReference type="AlphaFoldDB" id="A0AA38G1J9"/>
<evidence type="ECO:0000313" key="13">
    <source>
        <dbReference type="Proteomes" id="UP000824469"/>
    </source>
</evidence>
<evidence type="ECO:0008006" key="14">
    <source>
        <dbReference type="Google" id="ProtNLM"/>
    </source>
</evidence>
<keyword evidence="13" id="KW-1185">Reference proteome</keyword>
<feature type="domain" description="Peptidase S8/S53" evidence="8">
    <location>
        <begin position="117"/>
        <end position="598"/>
    </location>
</feature>
<evidence type="ECO:0000256" key="1">
    <source>
        <dbReference type="ARBA" id="ARBA00011073"/>
    </source>
</evidence>
<feature type="active site" description="Charge relay system" evidence="6 7">
    <location>
        <position position="200"/>
    </location>
</feature>
<sequence length="737" mass="79171">SYVVYLGGHAEENLEKYDVVIDSHHELLGSVLGSNEEAKESIFYSYTASVNGFAALLEEEHALAVSKFPGVLSVFPNKARKLHTTHSWRFLGLVNQYSKTDTEEIPHLSLWRKAHFGKDVIIANLDTGVWPEAESFQDKGYGPIPSRWRGSCQNGTNFTEANCNRKLIGAKYFIKGYEAENGPLDPHSGEFLSPRDSNGHGSHTLSTAGGNFVKKANIFGYAEGNAKGGAPHARVATYKVCWPAGNDCYAYEADIIAGFDAGVYDGVDVFSISLGAVPPLADFFQDGIAIGAFHAVQRGKLVVCSAGNSGPTPGTVANVAPWIMTVGASSIDRKFVSDAFLGNKKTYKGQSLSNFSLQKRKMHPLVSSMDVRAPGADESDGKYCVLGSLDPHKVRGKIVACHMGVNARVEKGKAVLMAGGVGMILCNAPNITFEEIADSHVLPTTHLSGVDGVAVFDYMNSTLSPVAYIAPSRTVLGTKPAPFMAAFSSKGPNSLTPDILKPDITAPGLNILAAFSEAASPSGLPFDQRHVSFNVMSGTSMSCPHVAGVAALLKAAHPNWSPAAIRSAIMTTATEMDNTRGVIKEATMNRASPFSYGAGQIHPDRASSPGLVYDLSVRDYYTFFCSYGYNSSQITAITGKEFSCPQEKEAIYNLNYPSITVSELKGPLFVRRSVTYVSDGPAIFEAKVKSPSGVVVAVKPNKLVFSKMGEKKSFYVVMKPKKSLGEDYVFGYLTLKD</sequence>
<keyword evidence="3" id="KW-0732">Signal</keyword>
<evidence type="ECO:0000256" key="4">
    <source>
        <dbReference type="ARBA" id="ARBA00022801"/>
    </source>
</evidence>
<dbReference type="CDD" id="cd04852">
    <property type="entry name" value="Peptidases_S8_3"/>
    <property type="match status" value="1"/>
</dbReference>
<dbReference type="CDD" id="cd02120">
    <property type="entry name" value="PA_subtilisin_like"/>
    <property type="match status" value="1"/>
</dbReference>
<keyword evidence="4 7" id="KW-0378">Hydrolase</keyword>
<dbReference type="InterPro" id="IPR023828">
    <property type="entry name" value="Peptidase_S8_Ser-AS"/>
</dbReference>
<dbReference type="SUPFAM" id="SSF52743">
    <property type="entry name" value="Subtilisin-like"/>
    <property type="match status" value="1"/>
</dbReference>
<evidence type="ECO:0000259" key="8">
    <source>
        <dbReference type="Pfam" id="PF00082"/>
    </source>
</evidence>
<accession>A0AA38G1J9</accession>
<dbReference type="InterPro" id="IPR003137">
    <property type="entry name" value="PA_domain"/>
</dbReference>
<evidence type="ECO:0000259" key="10">
    <source>
        <dbReference type="Pfam" id="PF05922"/>
    </source>
</evidence>
<dbReference type="GO" id="GO:0004252">
    <property type="term" value="F:serine-type endopeptidase activity"/>
    <property type="evidence" value="ECO:0007669"/>
    <property type="project" value="UniProtKB-UniRule"/>
</dbReference>
<evidence type="ECO:0000313" key="12">
    <source>
        <dbReference type="EMBL" id="KAH9313244.1"/>
    </source>
</evidence>
<evidence type="ECO:0000259" key="9">
    <source>
        <dbReference type="Pfam" id="PF02225"/>
    </source>
</evidence>
<dbReference type="Pfam" id="PF17766">
    <property type="entry name" value="fn3_6"/>
    <property type="match status" value="1"/>
</dbReference>
<dbReference type="Pfam" id="PF05922">
    <property type="entry name" value="Inhibitor_I9"/>
    <property type="match status" value="1"/>
</dbReference>
<dbReference type="Gene3D" id="3.30.70.80">
    <property type="entry name" value="Peptidase S8 propeptide/proteinase inhibitor I9"/>
    <property type="match status" value="1"/>
</dbReference>
<dbReference type="PANTHER" id="PTHR10795">
    <property type="entry name" value="PROPROTEIN CONVERTASE SUBTILISIN/KEXIN"/>
    <property type="match status" value="1"/>
</dbReference>
<feature type="domain" description="Inhibitor I9" evidence="10">
    <location>
        <begin position="1"/>
        <end position="83"/>
    </location>
</feature>
<dbReference type="EMBL" id="JAHRHJ020000006">
    <property type="protein sequence ID" value="KAH9313244.1"/>
    <property type="molecule type" value="Genomic_DNA"/>
</dbReference>
<evidence type="ECO:0000256" key="5">
    <source>
        <dbReference type="ARBA" id="ARBA00022825"/>
    </source>
</evidence>
<dbReference type="InterPro" id="IPR000209">
    <property type="entry name" value="Peptidase_S8/S53_dom"/>
</dbReference>
<dbReference type="Proteomes" id="UP000824469">
    <property type="component" value="Unassembled WGS sequence"/>
</dbReference>
<dbReference type="OMA" id="IDSHHEL"/>
<feature type="active site" description="Charge relay system" evidence="6 7">
    <location>
        <position position="540"/>
    </location>
</feature>
<keyword evidence="2 7" id="KW-0645">Protease</keyword>
<feature type="domain" description="PA" evidence="9">
    <location>
        <begin position="384"/>
        <end position="453"/>
    </location>
</feature>
<protein>
    <recommendedName>
        <fullName evidence="14">Subtilisin-like protease</fullName>
    </recommendedName>
</protein>
<dbReference type="InterPro" id="IPR041469">
    <property type="entry name" value="Subtilisin-like_FN3"/>
</dbReference>
<dbReference type="Pfam" id="PF02225">
    <property type="entry name" value="PA"/>
    <property type="match status" value="1"/>
</dbReference>
<dbReference type="InterPro" id="IPR010259">
    <property type="entry name" value="S8pro/Inhibitor_I9"/>
</dbReference>
<proteinExistence type="inferred from homology"/>
<dbReference type="InterPro" id="IPR036852">
    <property type="entry name" value="Peptidase_S8/S53_dom_sf"/>
</dbReference>
<dbReference type="FunFam" id="3.40.50.200:FF:000006">
    <property type="entry name" value="Subtilisin-like protease SBT1.5"/>
    <property type="match status" value="1"/>
</dbReference>
<dbReference type="FunFam" id="3.50.30.30:FF:000005">
    <property type="entry name" value="subtilisin-like protease SBT1.5"/>
    <property type="match status" value="1"/>
</dbReference>
<dbReference type="GO" id="GO:0006508">
    <property type="term" value="P:proteolysis"/>
    <property type="evidence" value="ECO:0007669"/>
    <property type="project" value="UniProtKB-KW"/>
</dbReference>
<keyword evidence="5 7" id="KW-0720">Serine protease</keyword>
<dbReference type="Pfam" id="PF00082">
    <property type="entry name" value="Peptidase_S8"/>
    <property type="match status" value="1"/>
</dbReference>
<dbReference type="Gene3D" id="3.50.30.30">
    <property type="match status" value="1"/>
</dbReference>
<dbReference type="PROSITE" id="PS51892">
    <property type="entry name" value="SUBTILASE"/>
    <property type="match status" value="1"/>
</dbReference>
<dbReference type="InterPro" id="IPR034197">
    <property type="entry name" value="Peptidases_S8_3"/>
</dbReference>
<comment type="similarity">
    <text evidence="1 7">Belongs to the peptidase S8 family.</text>
</comment>
<evidence type="ECO:0000259" key="11">
    <source>
        <dbReference type="Pfam" id="PF17766"/>
    </source>
</evidence>
<dbReference type="PRINTS" id="PR00723">
    <property type="entry name" value="SUBTILISIN"/>
</dbReference>
<gene>
    <name evidence="12" type="ORF">KI387_028279</name>
</gene>
<evidence type="ECO:0000256" key="6">
    <source>
        <dbReference type="PIRSR" id="PIRSR615500-1"/>
    </source>
</evidence>
<dbReference type="InterPro" id="IPR037045">
    <property type="entry name" value="S8pro/Inhibitor_I9_sf"/>
</dbReference>
<dbReference type="FunFam" id="3.30.70.80:FF:000002">
    <property type="entry name" value="Subtilisin-like protease SBT5.3"/>
    <property type="match status" value="1"/>
</dbReference>
<feature type="non-terminal residue" evidence="12">
    <location>
        <position position="737"/>
    </location>
</feature>
<evidence type="ECO:0000256" key="7">
    <source>
        <dbReference type="PROSITE-ProRule" id="PRU01240"/>
    </source>
</evidence>
<evidence type="ECO:0000256" key="3">
    <source>
        <dbReference type="ARBA" id="ARBA00022729"/>
    </source>
</evidence>
<organism evidence="12 13">
    <name type="scientific">Taxus chinensis</name>
    <name type="common">Chinese yew</name>
    <name type="synonym">Taxus wallichiana var. chinensis</name>
    <dbReference type="NCBI Taxonomy" id="29808"/>
    <lineage>
        <taxon>Eukaryota</taxon>
        <taxon>Viridiplantae</taxon>
        <taxon>Streptophyta</taxon>
        <taxon>Embryophyta</taxon>
        <taxon>Tracheophyta</taxon>
        <taxon>Spermatophyta</taxon>
        <taxon>Pinopsida</taxon>
        <taxon>Pinidae</taxon>
        <taxon>Conifers II</taxon>
        <taxon>Cupressales</taxon>
        <taxon>Taxaceae</taxon>
        <taxon>Taxus</taxon>
    </lineage>
</organism>
<feature type="non-terminal residue" evidence="12">
    <location>
        <position position="1"/>
    </location>
</feature>
<evidence type="ECO:0000256" key="2">
    <source>
        <dbReference type="ARBA" id="ARBA00022670"/>
    </source>
</evidence>
<dbReference type="PROSITE" id="PS00138">
    <property type="entry name" value="SUBTILASE_SER"/>
    <property type="match status" value="1"/>
</dbReference>
<reference evidence="12 13" key="1">
    <citation type="journal article" date="2021" name="Nat. Plants">
        <title>The Taxus genome provides insights into paclitaxel biosynthesis.</title>
        <authorList>
            <person name="Xiong X."/>
            <person name="Gou J."/>
            <person name="Liao Q."/>
            <person name="Li Y."/>
            <person name="Zhou Q."/>
            <person name="Bi G."/>
            <person name="Li C."/>
            <person name="Du R."/>
            <person name="Wang X."/>
            <person name="Sun T."/>
            <person name="Guo L."/>
            <person name="Liang H."/>
            <person name="Lu P."/>
            <person name="Wu Y."/>
            <person name="Zhang Z."/>
            <person name="Ro D.K."/>
            <person name="Shang Y."/>
            <person name="Huang S."/>
            <person name="Yan J."/>
        </authorList>
    </citation>
    <scope>NUCLEOTIDE SEQUENCE [LARGE SCALE GENOMIC DNA]</scope>
    <source>
        <strain evidence="12">Ta-2019</strain>
    </source>
</reference>
<feature type="domain" description="Subtilisin-like protease fibronectin type-III" evidence="11">
    <location>
        <begin position="653"/>
        <end position="737"/>
    </location>
</feature>
<dbReference type="Gene3D" id="3.40.50.200">
    <property type="entry name" value="Peptidase S8/S53 domain"/>
    <property type="match status" value="1"/>
</dbReference>
<feature type="active site" description="Charge relay system" evidence="6 7">
    <location>
        <position position="126"/>
    </location>
</feature>
<name>A0AA38G1J9_TAXCH</name>
<dbReference type="InterPro" id="IPR045051">
    <property type="entry name" value="SBT"/>
</dbReference>